<dbReference type="AlphaFoldDB" id="A0A4Q7J084"/>
<evidence type="ECO:0000313" key="4">
    <source>
        <dbReference type="Proteomes" id="UP000292003"/>
    </source>
</evidence>
<reference evidence="3 4" key="1">
    <citation type="submission" date="2019-02" db="EMBL/GenBank/DDBJ databases">
        <title>Draft genome sequence of Amycolatopsis sp. 8-3EHSu isolated from roots of Suaeda maritima.</title>
        <authorList>
            <person name="Duangmal K."/>
            <person name="Chantavorakit T."/>
        </authorList>
    </citation>
    <scope>NUCLEOTIDE SEQUENCE [LARGE SCALE GENOMIC DNA]</scope>
    <source>
        <strain evidence="3 4">8-3EHSu</strain>
    </source>
</reference>
<evidence type="ECO:0000256" key="2">
    <source>
        <dbReference type="SAM" id="SignalP"/>
    </source>
</evidence>
<keyword evidence="4" id="KW-1185">Reference proteome</keyword>
<organism evidence="3 4">
    <name type="scientific">Amycolatopsis suaedae</name>
    <dbReference type="NCBI Taxonomy" id="2510978"/>
    <lineage>
        <taxon>Bacteria</taxon>
        <taxon>Bacillati</taxon>
        <taxon>Actinomycetota</taxon>
        <taxon>Actinomycetes</taxon>
        <taxon>Pseudonocardiales</taxon>
        <taxon>Pseudonocardiaceae</taxon>
        <taxon>Amycolatopsis</taxon>
    </lineage>
</organism>
<dbReference type="Pfam" id="PF12079">
    <property type="entry name" value="DUF3558"/>
    <property type="match status" value="1"/>
</dbReference>
<gene>
    <name evidence="3" type="ORF">EWH70_26890</name>
</gene>
<protein>
    <submittedName>
        <fullName evidence="3">DUF3558 domain-containing protein</fullName>
    </submittedName>
</protein>
<name>A0A4Q7J084_9PSEU</name>
<dbReference type="Proteomes" id="UP000292003">
    <property type="component" value="Unassembled WGS sequence"/>
</dbReference>
<evidence type="ECO:0000256" key="1">
    <source>
        <dbReference type="SAM" id="MobiDB-lite"/>
    </source>
</evidence>
<feature type="signal peptide" evidence="2">
    <location>
        <begin position="1"/>
        <end position="28"/>
    </location>
</feature>
<feature type="chain" id="PRO_5020623304" evidence="2">
    <location>
        <begin position="29"/>
        <end position="176"/>
    </location>
</feature>
<feature type="region of interest" description="Disordered" evidence="1">
    <location>
        <begin position="152"/>
        <end position="176"/>
    </location>
</feature>
<evidence type="ECO:0000313" key="3">
    <source>
        <dbReference type="EMBL" id="RZQ60741.1"/>
    </source>
</evidence>
<comment type="caution">
    <text evidence="3">The sequence shown here is derived from an EMBL/GenBank/DDBJ whole genome shotgun (WGS) entry which is preliminary data.</text>
</comment>
<sequence length="176" mass="18299">MRLSYSHRAILVTVIAAGVLGGCSDTQAGTPRATGISATTPPSSSSSPPDVFNGMNACDVLNQLLASQSFEPGKNISQRNECVASKIRYGSASIALDPAQGLAEFRKTDPNASELTINGRPALEAVESFGGCAIALEVSSTARAVAGIALEDPRNDSCPDSRRLAEKLEPLLPKVQ</sequence>
<dbReference type="PROSITE" id="PS51257">
    <property type="entry name" value="PROKAR_LIPOPROTEIN"/>
    <property type="match status" value="1"/>
</dbReference>
<keyword evidence="2" id="KW-0732">Signal</keyword>
<dbReference type="InterPro" id="IPR024520">
    <property type="entry name" value="DUF3558"/>
</dbReference>
<proteinExistence type="predicted"/>
<dbReference type="RefSeq" id="WP_130478314.1">
    <property type="nucleotide sequence ID" value="NZ_SFCC01000015.1"/>
</dbReference>
<accession>A0A4Q7J084</accession>
<dbReference type="OrthoDB" id="3626102at2"/>
<feature type="compositionally biased region" description="Basic and acidic residues" evidence="1">
    <location>
        <begin position="152"/>
        <end position="169"/>
    </location>
</feature>
<dbReference type="EMBL" id="SFCC01000015">
    <property type="protein sequence ID" value="RZQ60741.1"/>
    <property type="molecule type" value="Genomic_DNA"/>
</dbReference>
<feature type="region of interest" description="Disordered" evidence="1">
    <location>
        <begin position="31"/>
        <end position="50"/>
    </location>
</feature>